<reference evidence="1 2" key="1">
    <citation type="submission" date="2019-04" db="EMBL/GenBank/DDBJ databases">
        <title>Salinimonas iocasae sp. nov., a halophilic bacterium isolated from the outer tube casing of tubeworms in Okinawa Trough.</title>
        <authorList>
            <person name="Zhang H."/>
            <person name="Wang H."/>
            <person name="Li C."/>
        </authorList>
    </citation>
    <scope>NUCLEOTIDE SEQUENCE [LARGE SCALE GENOMIC DNA]</scope>
    <source>
        <strain evidence="1 2">KX18D6</strain>
    </source>
</reference>
<evidence type="ECO:0000313" key="2">
    <source>
        <dbReference type="Proteomes" id="UP000304912"/>
    </source>
</evidence>
<dbReference type="SUPFAM" id="SSF52540">
    <property type="entry name" value="P-loop containing nucleoside triphosphate hydrolases"/>
    <property type="match status" value="2"/>
</dbReference>
<dbReference type="KEGG" id="salk:FBQ74_00570"/>
<dbReference type="InterPro" id="IPR027417">
    <property type="entry name" value="P-loop_NTPase"/>
</dbReference>
<keyword evidence="2" id="KW-1185">Reference proteome</keyword>
<dbReference type="OrthoDB" id="9777645at2"/>
<name>A0A5B7Y9C8_9ALTE</name>
<organism evidence="1 2">
    <name type="scientific">Salinimonas iocasae</name>
    <dbReference type="NCBI Taxonomy" id="2572577"/>
    <lineage>
        <taxon>Bacteria</taxon>
        <taxon>Pseudomonadati</taxon>
        <taxon>Pseudomonadota</taxon>
        <taxon>Gammaproteobacteria</taxon>
        <taxon>Alteromonadales</taxon>
        <taxon>Alteromonadaceae</taxon>
        <taxon>Alteromonas/Salinimonas group</taxon>
        <taxon>Salinimonas</taxon>
    </lineage>
</organism>
<dbReference type="PANTHER" id="PTHR38605">
    <property type="entry name" value="ATPASE-RELATED"/>
    <property type="match status" value="1"/>
</dbReference>
<proteinExistence type="predicted"/>
<dbReference type="EMBL" id="CP039852">
    <property type="protein sequence ID" value="QCZ92058.1"/>
    <property type="molecule type" value="Genomic_DNA"/>
</dbReference>
<dbReference type="InterPro" id="IPR007413">
    <property type="entry name" value="YcjX-like"/>
</dbReference>
<dbReference type="PANTHER" id="PTHR38605:SF1">
    <property type="entry name" value="ATPASE"/>
    <property type="match status" value="1"/>
</dbReference>
<gene>
    <name evidence="1" type="ORF">FBQ74_00570</name>
</gene>
<dbReference type="Proteomes" id="UP000304912">
    <property type="component" value="Chromosome"/>
</dbReference>
<sequence>MITQWFNPAKNNHWADWFLKEHHRFTITGLSRSGKSTLFTSLMTMLKYRSEGGYQCLPLLEYLPAELVEHMWIEPIDGFEMFPVEQHIEALGKKAWPSPTEDVYGFKVLVRLRETSGVKKHLLPYTDVVFEFIDYPGEWLTDLPMLTKPFTQWSDSAWAQQMNRPQRDYAEQWHDVVAEFDFDQPPEPERVEMLVEQYRNYLLYAKQNGITLLQPGSFLLGDTGFDWRTHGFTPLPSSVSSDVTHPWTKLFDKNYRYFQKQWLAPLKSRTFRQADKQIILIDLFEGLNHSKQHLYQLKETLSYLAEVFSYGESGWFSRNILRQQAISKVAFVAAKSDLLPPVYHDDLLVLLKQITEGAVAKIKDKPVHFEHFLVSALQATDPGSTPSSLRYRGKAGQYIEAEFEPLPESLSAMSSQEHFPVLPASVPDDYLPRILSGRGLDRLLQFLLGDSHE</sequence>
<accession>A0A5B7Y9C8</accession>
<dbReference type="RefSeq" id="WP_139754821.1">
    <property type="nucleotide sequence ID" value="NZ_CP039852.1"/>
</dbReference>
<evidence type="ECO:0000313" key="1">
    <source>
        <dbReference type="EMBL" id="QCZ92058.1"/>
    </source>
</evidence>
<dbReference type="AlphaFoldDB" id="A0A5B7Y9C8"/>
<protein>
    <submittedName>
        <fullName evidence="1">YcjX family protein</fullName>
    </submittedName>
</protein>
<dbReference type="Pfam" id="PF04317">
    <property type="entry name" value="DUF463"/>
    <property type="match status" value="1"/>
</dbReference>